<keyword evidence="1 5" id="KW-0677">Repeat</keyword>
<dbReference type="InterPro" id="IPR027417">
    <property type="entry name" value="P-loop_NTPase"/>
</dbReference>
<dbReference type="EMBL" id="PNHK01000002">
    <property type="protein sequence ID" value="PMD05431.1"/>
    <property type="molecule type" value="Genomic_DNA"/>
</dbReference>
<dbReference type="Pfam" id="PF02861">
    <property type="entry name" value="Clp_N"/>
    <property type="match status" value="1"/>
</dbReference>
<keyword evidence="3" id="KW-0067">ATP-binding</keyword>
<dbReference type="InterPro" id="IPR001270">
    <property type="entry name" value="ClpA/B"/>
</dbReference>
<dbReference type="Gene3D" id="4.10.860.10">
    <property type="entry name" value="UVR domain"/>
    <property type="match status" value="1"/>
</dbReference>
<dbReference type="SMART" id="SM01086">
    <property type="entry name" value="ClpB_D2-small"/>
    <property type="match status" value="1"/>
</dbReference>
<dbReference type="FunFam" id="3.40.50.300:FF:000025">
    <property type="entry name" value="ATP-dependent Clp protease subunit"/>
    <property type="match status" value="1"/>
</dbReference>
<dbReference type="Proteomes" id="UP000235598">
    <property type="component" value="Unassembled WGS sequence"/>
</dbReference>
<evidence type="ECO:0000256" key="6">
    <source>
        <dbReference type="SAM" id="Coils"/>
    </source>
</evidence>
<dbReference type="GO" id="GO:0005737">
    <property type="term" value="C:cytoplasm"/>
    <property type="evidence" value="ECO:0007669"/>
    <property type="project" value="TreeGrafter"/>
</dbReference>
<dbReference type="PROSITE" id="PS00870">
    <property type="entry name" value="CLPAB_1"/>
    <property type="match status" value="1"/>
</dbReference>
<sequence>MFERFTDRARRVIVLAQEEAKLLKHNYIGTEHILLGLIHEGEGIAAKALEGMDISLEGVREQVVDIIGEGQQAPTGHIPFTPRAKKVLELSLREALQLGHTYIGTEHILLGLIREGEGVAAQVLVKLGADLGRVRQEVIKLISGYQGKEPASTGAREEGTPSGSLVLDQFGRNLTAAAREGKLDPVIGREEQMERVMQVLSRRTKNNPVLIGEPGVGKTAVVEGLAQAIVAGDVPETLKDKQLYTLDLGSLVAGSRYRGDFEERLKKVLKEIRTRGDIVLFIDEIHTLVGAGAAEGAIDAASILKPMLARGELQTIGATTLDEYRKNIEKDAALERRFQPIQVPEPTLDIAVQILRGLRDQYENHHKVTITDGALEAAVNLSDRYINDRYLPDKAIDLIDEAGAKLRITRMSEPQEIKDLNEKIAEARKRKEVAIDKQNFELAADERNTEMELTKERDKAEKAWRSGAQGGGAIVDEELIAEVLAKATGIPVFKLTEEESSRLLRMEDELHKRIIGQNDAIKSVSRAIRRTRAGLKDPKRPSGSFIFAGPTGVGKTELAKALAEFLFGDESALISLDMSEFSEKHTVSRLFGSPPGYVGYEEGGQLTEKVRRRPFSIVLFDEVEKAHADIFNSLLQILEDGRLTDSQGREVDFKNTIIIMTTNLGTRDINRGTPMGFQADNDTATSYDRMKQKVNEELKQHFRPEFLNRVDDTIVFPQLQKDEIVKIVDLFLTRLDTRLADQGMSIEVSADAKNALADRGFDPVLGARPLRRTIQQDIEDPLSEKILFNELHSGQRIYVDVEGEGPLATFTFRGEMDDRVLTRSKDQKDNTGAIPEAGPANDAAGKPEATEDSDGKAVAQANQTTEE</sequence>
<evidence type="ECO:0000256" key="4">
    <source>
        <dbReference type="ARBA" id="ARBA00023186"/>
    </source>
</evidence>
<dbReference type="PRINTS" id="PR00300">
    <property type="entry name" value="CLPPROTEASEA"/>
</dbReference>
<dbReference type="AlphaFoldDB" id="A0A2N6VMR1"/>
<evidence type="ECO:0000256" key="7">
    <source>
        <dbReference type="SAM" id="MobiDB-lite"/>
    </source>
</evidence>
<dbReference type="InterPro" id="IPR018368">
    <property type="entry name" value="ClpA/B_CS1"/>
</dbReference>
<organism evidence="9 10">
    <name type="scientific">Brevibacterium paucivorans</name>
    <dbReference type="NCBI Taxonomy" id="170994"/>
    <lineage>
        <taxon>Bacteria</taxon>
        <taxon>Bacillati</taxon>
        <taxon>Actinomycetota</taxon>
        <taxon>Actinomycetes</taxon>
        <taxon>Micrococcales</taxon>
        <taxon>Brevibacteriaceae</taxon>
        <taxon>Brevibacterium</taxon>
    </lineage>
</organism>
<dbReference type="InterPro" id="IPR003959">
    <property type="entry name" value="ATPase_AAA_core"/>
</dbReference>
<accession>A0A2N6VMR1</accession>
<dbReference type="InterPro" id="IPR050130">
    <property type="entry name" value="ClpA_ClpB"/>
</dbReference>
<dbReference type="SUPFAM" id="SSF81923">
    <property type="entry name" value="Double Clp-N motif"/>
    <property type="match status" value="1"/>
</dbReference>
<dbReference type="GO" id="GO:0005524">
    <property type="term" value="F:ATP binding"/>
    <property type="evidence" value="ECO:0007669"/>
    <property type="project" value="UniProtKB-KW"/>
</dbReference>
<dbReference type="Pfam" id="PF07724">
    <property type="entry name" value="AAA_2"/>
    <property type="match status" value="1"/>
</dbReference>
<dbReference type="Pfam" id="PF17871">
    <property type="entry name" value="AAA_lid_9"/>
    <property type="match status" value="1"/>
</dbReference>
<feature type="region of interest" description="Disordered" evidence="7">
    <location>
        <begin position="823"/>
        <end position="867"/>
    </location>
</feature>
<dbReference type="InterPro" id="IPR036628">
    <property type="entry name" value="Clp_N_dom_sf"/>
</dbReference>
<dbReference type="Gene3D" id="1.10.1780.10">
    <property type="entry name" value="Clp, N-terminal domain"/>
    <property type="match status" value="1"/>
</dbReference>
<dbReference type="Pfam" id="PF10431">
    <property type="entry name" value="ClpB_D2-small"/>
    <property type="match status" value="1"/>
</dbReference>
<name>A0A2N6VMR1_9MICO</name>
<dbReference type="SMART" id="SM00382">
    <property type="entry name" value="AAA"/>
    <property type="match status" value="2"/>
</dbReference>
<dbReference type="FunFam" id="1.10.1780.10:FF:000001">
    <property type="entry name" value="ATP-dependent Clp protease ATP-binding subunit"/>
    <property type="match status" value="1"/>
</dbReference>
<evidence type="ECO:0000259" key="8">
    <source>
        <dbReference type="PROSITE" id="PS51903"/>
    </source>
</evidence>
<dbReference type="InterPro" id="IPR019489">
    <property type="entry name" value="Clp_ATPase_C"/>
</dbReference>
<dbReference type="InterPro" id="IPR004176">
    <property type="entry name" value="Clp_R_N"/>
</dbReference>
<feature type="domain" description="Clp R" evidence="8">
    <location>
        <begin position="2"/>
        <end position="144"/>
    </location>
</feature>
<evidence type="ECO:0000256" key="5">
    <source>
        <dbReference type="PROSITE-ProRule" id="PRU01251"/>
    </source>
</evidence>
<keyword evidence="6" id="KW-0175">Coiled coil</keyword>
<dbReference type="Gene3D" id="3.40.50.300">
    <property type="entry name" value="P-loop containing nucleotide triphosphate hydrolases"/>
    <property type="match status" value="2"/>
</dbReference>
<comment type="caution">
    <text evidence="9">The sequence shown here is derived from an EMBL/GenBank/DDBJ whole genome shotgun (WGS) entry which is preliminary data.</text>
</comment>
<evidence type="ECO:0000256" key="1">
    <source>
        <dbReference type="ARBA" id="ARBA00022737"/>
    </source>
</evidence>
<gene>
    <name evidence="9" type="ORF">CJ199_05280</name>
</gene>
<evidence type="ECO:0000313" key="10">
    <source>
        <dbReference type="Proteomes" id="UP000235598"/>
    </source>
</evidence>
<dbReference type="PANTHER" id="PTHR11638">
    <property type="entry name" value="ATP-DEPENDENT CLP PROTEASE"/>
    <property type="match status" value="1"/>
</dbReference>
<dbReference type="Gene3D" id="1.10.8.60">
    <property type="match status" value="2"/>
</dbReference>
<dbReference type="GO" id="GO:0016887">
    <property type="term" value="F:ATP hydrolysis activity"/>
    <property type="evidence" value="ECO:0007669"/>
    <property type="project" value="InterPro"/>
</dbReference>
<reference evidence="9 10" key="1">
    <citation type="submission" date="2017-09" db="EMBL/GenBank/DDBJ databases">
        <title>Bacterial strain isolated from the female urinary microbiota.</title>
        <authorList>
            <person name="Thomas-White K."/>
            <person name="Kumar N."/>
            <person name="Forster S."/>
            <person name="Putonti C."/>
            <person name="Lawley T."/>
            <person name="Wolfe A.J."/>
        </authorList>
    </citation>
    <scope>NUCLEOTIDE SEQUENCE [LARGE SCALE GENOMIC DNA]</scope>
    <source>
        <strain evidence="9 10">UMB1301</strain>
    </source>
</reference>
<dbReference type="CDD" id="cd00009">
    <property type="entry name" value="AAA"/>
    <property type="match status" value="1"/>
</dbReference>
<dbReference type="Pfam" id="PF00004">
    <property type="entry name" value="AAA"/>
    <property type="match status" value="1"/>
</dbReference>
<proteinExistence type="predicted"/>
<dbReference type="FunFam" id="3.40.50.300:FF:000010">
    <property type="entry name" value="Chaperone clpB 1, putative"/>
    <property type="match status" value="1"/>
</dbReference>
<keyword evidence="2" id="KW-0547">Nucleotide-binding</keyword>
<protein>
    <submittedName>
        <fullName evidence="9">NDP-hexose 4-ketoreductase</fullName>
    </submittedName>
</protein>
<dbReference type="PROSITE" id="PS51903">
    <property type="entry name" value="CLP_R"/>
    <property type="match status" value="1"/>
</dbReference>
<evidence type="ECO:0000313" key="9">
    <source>
        <dbReference type="EMBL" id="PMD05431.1"/>
    </source>
</evidence>
<dbReference type="InterPro" id="IPR003593">
    <property type="entry name" value="AAA+_ATPase"/>
</dbReference>
<dbReference type="InterPro" id="IPR041546">
    <property type="entry name" value="ClpA/ClpB_AAA_lid"/>
</dbReference>
<dbReference type="SUPFAM" id="SSF52540">
    <property type="entry name" value="P-loop containing nucleoside triphosphate hydrolases"/>
    <property type="match status" value="2"/>
</dbReference>
<evidence type="ECO:0000256" key="3">
    <source>
        <dbReference type="ARBA" id="ARBA00022840"/>
    </source>
</evidence>
<keyword evidence="4" id="KW-0143">Chaperone</keyword>
<dbReference type="FunFam" id="1.10.8.60:FF:000017">
    <property type="entry name" value="ATP-dependent chaperone ClpB"/>
    <property type="match status" value="1"/>
</dbReference>
<feature type="coiled-coil region" evidence="6">
    <location>
        <begin position="417"/>
        <end position="463"/>
    </location>
</feature>
<dbReference type="CDD" id="cd19499">
    <property type="entry name" value="RecA-like_ClpB_Hsp104-like"/>
    <property type="match status" value="1"/>
</dbReference>
<evidence type="ECO:0000256" key="2">
    <source>
        <dbReference type="ARBA" id="ARBA00022741"/>
    </source>
</evidence>
<dbReference type="RefSeq" id="WP_102238466.1">
    <property type="nucleotide sequence ID" value="NZ_PNHK01000002.1"/>
</dbReference>
<dbReference type="PANTHER" id="PTHR11638:SF18">
    <property type="entry name" value="HEAT SHOCK PROTEIN 104"/>
    <property type="match status" value="1"/>
</dbReference>
<dbReference type="GO" id="GO:0034605">
    <property type="term" value="P:cellular response to heat"/>
    <property type="evidence" value="ECO:0007669"/>
    <property type="project" value="TreeGrafter"/>
</dbReference>
<dbReference type="OrthoDB" id="9803641at2"/>